<accession>A0ACC2MPZ5</accession>
<dbReference type="Proteomes" id="UP001234297">
    <property type="component" value="Chromosome 1"/>
</dbReference>
<reference evidence="1 2" key="1">
    <citation type="journal article" date="2022" name="Hortic Res">
        <title>A haplotype resolved chromosomal level avocado genome allows analysis of novel avocado genes.</title>
        <authorList>
            <person name="Nath O."/>
            <person name="Fletcher S.J."/>
            <person name="Hayward A."/>
            <person name="Shaw L.M."/>
            <person name="Masouleh A.K."/>
            <person name="Furtado A."/>
            <person name="Henry R.J."/>
            <person name="Mitter N."/>
        </authorList>
    </citation>
    <scope>NUCLEOTIDE SEQUENCE [LARGE SCALE GENOMIC DNA]</scope>
    <source>
        <strain evidence="2">cv. Hass</strain>
    </source>
</reference>
<keyword evidence="2" id="KW-1185">Reference proteome</keyword>
<protein>
    <submittedName>
        <fullName evidence="1">Uncharacterized protein</fullName>
    </submittedName>
</protein>
<evidence type="ECO:0000313" key="2">
    <source>
        <dbReference type="Proteomes" id="UP001234297"/>
    </source>
</evidence>
<evidence type="ECO:0000313" key="1">
    <source>
        <dbReference type="EMBL" id="KAJ8647832.1"/>
    </source>
</evidence>
<organism evidence="1 2">
    <name type="scientific">Persea americana</name>
    <name type="common">Avocado</name>
    <dbReference type="NCBI Taxonomy" id="3435"/>
    <lineage>
        <taxon>Eukaryota</taxon>
        <taxon>Viridiplantae</taxon>
        <taxon>Streptophyta</taxon>
        <taxon>Embryophyta</taxon>
        <taxon>Tracheophyta</taxon>
        <taxon>Spermatophyta</taxon>
        <taxon>Magnoliopsida</taxon>
        <taxon>Magnoliidae</taxon>
        <taxon>Laurales</taxon>
        <taxon>Lauraceae</taxon>
        <taxon>Persea</taxon>
    </lineage>
</organism>
<dbReference type="EMBL" id="CM056809">
    <property type="protein sequence ID" value="KAJ8647832.1"/>
    <property type="molecule type" value="Genomic_DNA"/>
</dbReference>
<comment type="caution">
    <text evidence="1">The sequence shown here is derived from an EMBL/GenBank/DDBJ whole genome shotgun (WGS) entry which is preliminary data.</text>
</comment>
<sequence length="104" mass="12108">MARIFYRPSPHTQSKRTKGDSSSSVWEFHRYFWRSRSEKMSLVWLEALLPLGIIGGMLCVMGNAQYYIHRAAHGRPKHVGNDEWDVAMERRDKKLMEKVAAAQD</sequence>
<proteinExistence type="predicted"/>
<name>A0ACC2MPZ5_PERAE</name>
<gene>
    <name evidence="1" type="ORF">MRB53_000855</name>
</gene>